<keyword evidence="1" id="KW-0812">Transmembrane</keyword>
<dbReference type="EMBL" id="JAATJB010000007">
    <property type="protein sequence ID" value="NJB98249.1"/>
    <property type="molecule type" value="Genomic_DNA"/>
</dbReference>
<protein>
    <submittedName>
        <fullName evidence="2">Uncharacterized protein</fullName>
    </submittedName>
</protein>
<keyword evidence="1" id="KW-1133">Transmembrane helix</keyword>
<comment type="caution">
    <text evidence="2">The sequence shown here is derived from an EMBL/GenBank/DDBJ whole genome shotgun (WGS) entry which is preliminary data.</text>
</comment>
<dbReference type="AlphaFoldDB" id="A0A7X5XZI5"/>
<proteinExistence type="predicted"/>
<accession>A0A7X5XZI5</accession>
<evidence type="ECO:0000313" key="3">
    <source>
        <dbReference type="Proteomes" id="UP000531251"/>
    </source>
</evidence>
<name>A0A7X5XZI5_9SPHN</name>
<evidence type="ECO:0000256" key="1">
    <source>
        <dbReference type="SAM" id="Phobius"/>
    </source>
</evidence>
<feature type="transmembrane region" description="Helical" evidence="1">
    <location>
        <begin position="69"/>
        <end position="88"/>
    </location>
</feature>
<sequence>MPSDVDRLLARGEELIERSRARTEGALATRTRKRREAEILARLGRIAAADAVILIAAITIGMFVPLGMFGALAVMALLILATLVFASLPVTSAPRVEQLVQVPLKALPSTTERWLETQRLALPAPARTLVDSIGVKLETLAPQLARLDEASPAANEVRKLIGEQLPELVKGYGRVPEPLRTVPRNGMTPDQQLAQGLQVIDEEIAEMTAQLAQGDLDAFATRGNFLQIKYKDDELG</sequence>
<dbReference type="RefSeq" id="WP_125977172.1">
    <property type="nucleotide sequence ID" value="NZ_BAAADY010000003.1"/>
</dbReference>
<keyword evidence="3" id="KW-1185">Reference proteome</keyword>
<organism evidence="2 3">
    <name type="scientific">Sphingomonas trueperi</name>
    <dbReference type="NCBI Taxonomy" id="53317"/>
    <lineage>
        <taxon>Bacteria</taxon>
        <taxon>Pseudomonadati</taxon>
        <taxon>Pseudomonadota</taxon>
        <taxon>Alphaproteobacteria</taxon>
        <taxon>Sphingomonadales</taxon>
        <taxon>Sphingomonadaceae</taxon>
        <taxon>Sphingomonas</taxon>
    </lineage>
</organism>
<evidence type="ECO:0000313" key="2">
    <source>
        <dbReference type="EMBL" id="NJB98249.1"/>
    </source>
</evidence>
<gene>
    <name evidence="2" type="ORF">GGR89_002580</name>
</gene>
<reference evidence="2 3" key="1">
    <citation type="submission" date="2020-03" db="EMBL/GenBank/DDBJ databases">
        <title>Genomic Encyclopedia of Type Strains, Phase IV (KMG-IV): sequencing the most valuable type-strain genomes for metagenomic binning, comparative biology and taxonomic classification.</title>
        <authorList>
            <person name="Goeker M."/>
        </authorList>
    </citation>
    <scope>NUCLEOTIDE SEQUENCE [LARGE SCALE GENOMIC DNA]</scope>
    <source>
        <strain evidence="2 3">DSM 7225</strain>
    </source>
</reference>
<keyword evidence="1" id="KW-0472">Membrane</keyword>
<feature type="transmembrane region" description="Helical" evidence="1">
    <location>
        <begin position="39"/>
        <end position="63"/>
    </location>
</feature>
<dbReference type="Proteomes" id="UP000531251">
    <property type="component" value="Unassembled WGS sequence"/>
</dbReference>